<proteinExistence type="predicted"/>
<dbReference type="InterPro" id="IPR018060">
    <property type="entry name" value="HTH_AraC"/>
</dbReference>
<sequence>MPRADSLELDFRQPEVEPATIRSSQWRGVQVEFSRLHLPAEYEFAWNGSSHYLALHDLILADGEMIVDDIPPAPGGDLRNKMTYVPATCGLRGWAKPVPRQNTFTVVYFDPEVMENELQQESASVELRPLIYFNEPGLLSTMKKLEAAMFASSSSTSTLYVETLGLVAALETFRLQHVLNHRDSRLGTLTTMQERVVREFIEENLGADFGLDDLASAVGLSRYHFSRRFKATFGMPPHRFVAERKIEKARYMLSRTRLSISDIAAATGFNSMANFIRTFREIQGIPPNTYRRSI</sequence>
<dbReference type="SMART" id="SM00342">
    <property type="entry name" value="HTH_ARAC"/>
    <property type="match status" value="1"/>
</dbReference>
<comment type="caution">
    <text evidence="5">The sequence shown here is derived from an EMBL/GenBank/DDBJ whole genome shotgun (WGS) entry which is preliminary data.</text>
</comment>
<keyword evidence="1" id="KW-0805">Transcription regulation</keyword>
<reference evidence="5 6" key="1">
    <citation type="submission" date="2019-03" db="EMBL/GenBank/DDBJ databases">
        <title>Genomic Encyclopedia of Type Strains, Phase IV (KMG-IV): sequencing the most valuable type-strain genomes for metagenomic binning, comparative biology and taxonomic classification.</title>
        <authorList>
            <person name="Goeker M."/>
        </authorList>
    </citation>
    <scope>NUCLEOTIDE SEQUENCE [LARGE SCALE GENOMIC DNA]</scope>
    <source>
        <strain evidence="5 6">DSM 18401</strain>
    </source>
</reference>
<dbReference type="GO" id="GO:0043565">
    <property type="term" value="F:sequence-specific DNA binding"/>
    <property type="evidence" value="ECO:0007669"/>
    <property type="project" value="InterPro"/>
</dbReference>
<evidence type="ECO:0000259" key="4">
    <source>
        <dbReference type="PROSITE" id="PS01124"/>
    </source>
</evidence>
<dbReference type="InterPro" id="IPR009057">
    <property type="entry name" value="Homeodomain-like_sf"/>
</dbReference>
<evidence type="ECO:0000256" key="1">
    <source>
        <dbReference type="ARBA" id="ARBA00023015"/>
    </source>
</evidence>
<organism evidence="5 6">
    <name type="scientific">Shinella granuli</name>
    <dbReference type="NCBI Taxonomy" id="323621"/>
    <lineage>
        <taxon>Bacteria</taxon>
        <taxon>Pseudomonadati</taxon>
        <taxon>Pseudomonadota</taxon>
        <taxon>Alphaproteobacteria</taxon>
        <taxon>Hyphomicrobiales</taxon>
        <taxon>Rhizobiaceae</taxon>
        <taxon>Shinella</taxon>
    </lineage>
</organism>
<dbReference type="PROSITE" id="PS01124">
    <property type="entry name" value="HTH_ARAC_FAMILY_2"/>
    <property type="match status" value="1"/>
</dbReference>
<evidence type="ECO:0000313" key="5">
    <source>
        <dbReference type="EMBL" id="TCN34750.1"/>
    </source>
</evidence>
<accession>A0A4V2RG17</accession>
<keyword evidence="3" id="KW-0804">Transcription</keyword>
<evidence type="ECO:0000256" key="3">
    <source>
        <dbReference type="ARBA" id="ARBA00023163"/>
    </source>
</evidence>
<dbReference type="PANTHER" id="PTHR46796">
    <property type="entry name" value="HTH-TYPE TRANSCRIPTIONAL ACTIVATOR RHAS-RELATED"/>
    <property type="match status" value="1"/>
</dbReference>
<keyword evidence="6" id="KW-1185">Reference proteome</keyword>
<protein>
    <submittedName>
        <fullName evidence="5">AraC family transcriptional regulator</fullName>
    </submittedName>
</protein>
<evidence type="ECO:0000256" key="2">
    <source>
        <dbReference type="ARBA" id="ARBA00023125"/>
    </source>
</evidence>
<name>A0A4V2RG17_SHIGR</name>
<dbReference type="PANTHER" id="PTHR46796:SF6">
    <property type="entry name" value="ARAC SUBFAMILY"/>
    <property type="match status" value="1"/>
</dbReference>
<keyword evidence="2" id="KW-0238">DNA-binding</keyword>
<dbReference type="Gene3D" id="1.10.10.60">
    <property type="entry name" value="Homeodomain-like"/>
    <property type="match status" value="2"/>
</dbReference>
<dbReference type="InterPro" id="IPR020449">
    <property type="entry name" value="Tscrpt_reg_AraC-type_HTH"/>
</dbReference>
<dbReference type="Pfam" id="PF12833">
    <property type="entry name" value="HTH_18"/>
    <property type="match status" value="1"/>
</dbReference>
<feature type="domain" description="HTH araC/xylS-type" evidence="4">
    <location>
        <begin position="195"/>
        <end position="293"/>
    </location>
</feature>
<dbReference type="InterPro" id="IPR050204">
    <property type="entry name" value="AraC_XylS_family_regulators"/>
</dbReference>
<dbReference type="SUPFAM" id="SSF46689">
    <property type="entry name" value="Homeodomain-like"/>
    <property type="match status" value="2"/>
</dbReference>
<dbReference type="PROSITE" id="PS00041">
    <property type="entry name" value="HTH_ARAC_FAMILY_1"/>
    <property type="match status" value="1"/>
</dbReference>
<dbReference type="PRINTS" id="PR00032">
    <property type="entry name" value="HTHARAC"/>
</dbReference>
<gene>
    <name evidence="5" type="ORF">EV665_13235</name>
</gene>
<evidence type="ECO:0000313" key="6">
    <source>
        <dbReference type="Proteomes" id="UP000295351"/>
    </source>
</evidence>
<dbReference type="RefSeq" id="WP_133036754.1">
    <property type="nucleotide sequence ID" value="NZ_BAABEI010000014.1"/>
</dbReference>
<dbReference type="AlphaFoldDB" id="A0A4V2RG17"/>
<dbReference type="EMBL" id="SLVX01000032">
    <property type="protein sequence ID" value="TCN34750.1"/>
    <property type="molecule type" value="Genomic_DNA"/>
</dbReference>
<dbReference type="GO" id="GO:0003700">
    <property type="term" value="F:DNA-binding transcription factor activity"/>
    <property type="evidence" value="ECO:0007669"/>
    <property type="project" value="InterPro"/>
</dbReference>
<dbReference type="InterPro" id="IPR018062">
    <property type="entry name" value="HTH_AraC-typ_CS"/>
</dbReference>
<dbReference type="Proteomes" id="UP000295351">
    <property type="component" value="Unassembled WGS sequence"/>
</dbReference>